<evidence type="ECO:0000313" key="5">
    <source>
        <dbReference type="Proteomes" id="UP000006671"/>
    </source>
</evidence>
<evidence type="ECO:0000256" key="1">
    <source>
        <dbReference type="ARBA" id="ARBA00011891"/>
    </source>
</evidence>
<name>D2VVA2_NAEGR</name>
<gene>
    <name evidence="4" type="ORF">NAEGRDRAFT_72944</name>
</gene>
<dbReference type="GeneID" id="8853467"/>
<feature type="compositionally biased region" description="Basic and acidic residues" evidence="2">
    <location>
        <begin position="47"/>
        <end position="56"/>
    </location>
</feature>
<feature type="compositionally biased region" description="Polar residues" evidence="2">
    <location>
        <begin position="1"/>
        <end position="10"/>
    </location>
</feature>
<dbReference type="OMA" id="FLLREVM"/>
<evidence type="ECO:0000259" key="3">
    <source>
        <dbReference type="Pfam" id="PF15508"/>
    </source>
</evidence>
<organism evidence="5">
    <name type="scientific">Naegleria gruberi</name>
    <name type="common">Amoeba</name>
    <dbReference type="NCBI Taxonomy" id="5762"/>
    <lineage>
        <taxon>Eukaryota</taxon>
        <taxon>Discoba</taxon>
        <taxon>Heterolobosea</taxon>
        <taxon>Tetramitia</taxon>
        <taxon>Eutetramitia</taxon>
        <taxon>Vahlkampfiidae</taxon>
        <taxon>Naegleria</taxon>
    </lineage>
</organism>
<dbReference type="OrthoDB" id="5273684at2759"/>
<feature type="compositionally biased region" description="Polar residues" evidence="2">
    <location>
        <begin position="57"/>
        <end position="68"/>
    </location>
</feature>
<dbReference type="Proteomes" id="UP000006671">
    <property type="component" value="Unassembled WGS sequence"/>
</dbReference>
<dbReference type="STRING" id="5762.D2VVA2"/>
<dbReference type="Pfam" id="PF15508">
    <property type="entry name" value="NAAA-beta"/>
    <property type="match status" value="1"/>
</dbReference>
<feature type="compositionally biased region" description="Basic and acidic residues" evidence="2">
    <location>
        <begin position="70"/>
        <end position="80"/>
    </location>
</feature>
<keyword evidence="5" id="KW-1185">Reference proteome</keyword>
<dbReference type="GO" id="GO:0017040">
    <property type="term" value="F:N-acylsphingosine amidohydrolase activity"/>
    <property type="evidence" value="ECO:0007669"/>
    <property type="project" value="UniProtKB-EC"/>
</dbReference>
<proteinExistence type="predicted"/>
<evidence type="ECO:0000256" key="2">
    <source>
        <dbReference type="SAM" id="MobiDB-lite"/>
    </source>
</evidence>
<reference evidence="4 5" key="1">
    <citation type="journal article" date="2010" name="Cell">
        <title>The genome of Naegleria gruberi illuminates early eukaryotic versatility.</title>
        <authorList>
            <person name="Fritz-Laylin L.K."/>
            <person name="Prochnik S.E."/>
            <person name="Ginger M.L."/>
            <person name="Dacks J.B."/>
            <person name="Carpenter M.L."/>
            <person name="Field M.C."/>
            <person name="Kuo A."/>
            <person name="Paredez A."/>
            <person name="Chapman J."/>
            <person name="Pham J."/>
            <person name="Shu S."/>
            <person name="Neupane R."/>
            <person name="Cipriano M."/>
            <person name="Mancuso J."/>
            <person name="Tu H."/>
            <person name="Salamov A."/>
            <person name="Lindquist E."/>
            <person name="Shapiro H."/>
            <person name="Lucas S."/>
            <person name="Grigoriev I.V."/>
            <person name="Cande W.Z."/>
            <person name="Fulton C."/>
            <person name="Rokhsar D.S."/>
            <person name="Dawson S.C."/>
        </authorList>
    </citation>
    <scope>NUCLEOTIDE SEQUENCE [LARGE SCALE GENOMIC DNA]</scope>
    <source>
        <strain evidence="4 5">NEG-M</strain>
    </source>
</reference>
<dbReference type="RefSeq" id="XP_002672019.1">
    <property type="nucleotide sequence ID" value="XM_002671973.1"/>
</dbReference>
<dbReference type="AlphaFoldDB" id="D2VVA2"/>
<feature type="domain" description="Acid ceramidase N-terminal" evidence="3">
    <location>
        <begin position="97"/>
        <end position="137"/>
    </location>
</feature>
<dbReference type="KEGG" id="ngr:NAEGRDRAFT_72944"/>
<dbReference type="PANTHER" id="PTHR28583">
    <property type="entry name" value="ACID AMIDASE"/>
    <property type="match status" value="1"/>
</dbReference>
<protein>
    <recommendedName>
        <fullName evidence="1">ceramidase</fullName>
        <ecNumber evidence="1">3.5.1.23</ecNumber>
    </recommendedName>
</protein>
<dbReference type="EMBL" id="GG738901">
    <property type="protein sequence ID" value="EFC39275.1"/>
    <property type="molecule type" value="Genomic_DNA"/>
</dbReference>
<sequence length="468" mass="54136">MEEQTTNSHPLMNVGSAEDHDDSETLHTTSDPLRASNETKQDEEEYETIHLVKQVETKQNQSSKATLKNKQKEEIEEHINQQDQPNVDYLQHVDYFKPIPKYVVNLNMDAKKRWKHIVMDMIEPLKLLAKYLTNVYQDDSDSFAPSMTDIISQIYTPDDLEQEMWGIADITNRYGLTYDLIYQFNISYNDFGVNSSVAFSEINEDGVFQLRHSNYEHNLAKILRLLTVDIDFIKDGRLIFKTTTFLPLVGVSNGLRFSQFTQRSSYSFSYSLRTVEEGFLGDVASWFGTILAFWNTEFLLREVMEKCEKYKDALEYIRTSRTNSASYILVCSGDNATLISRGRSSEEQSLLLHKESTTHDDGSIELETQARRRIIVQGDTDWFNQEDTKIDLKKKQLTKYLFKHSPKPNIPNHMLEYCLSCLSKKNVLTQGTIFQQVINTVDGTFFSRTYNPPVPSANSSDSQYYIKK</sequence>
<accession>D2VVA2</accession>
<dbReference type="PANTHER" id="PTHR28583:SF1">
    <property type="entry name" value="ACID CERAMIDASE"/>
    <property type="match status" value="1"/>
</dbReference>
<dbReference type="VEuPathDB" id="AmoebaDB:NAEGRDRAFT_72944"/>
<dbReference type="EC" id="3.5.1.23" evidence="1"/>
<evidence type="ECO:0000313" key="4">
    <source>
        <dbReference type="EMBL" id="EFC39275.1"/>
    </source>
</evidence>
<dbReference type="InterPro" id="IPR029130">
    <property type="entry name" value="Acid_ceramidase_N"/>
</dbReference>
<feature type="region of interest" description="Disordered" evidence="2">
    <location>
        <begin position="1"/>
        <end position="80"/>
    </location>
</feature>
<dbReference type="InParanoid" id="D2VVA2"/>